<evidence type="ECO:0000313" key="3">
    <source>
        <dbReference type="Proteomes" id="UP000001953"/>
    </source>
</evidence>
<feature type="domain" description="DUF6894" evidence="1">
    <location>
        <begin position="58"/>
        <end position="118"/>
    </location>
</feature>
<dbReference type="KEGG" id="nha:Nham_4206"/>
<dbReference type="Proteomes" id="UP000001953">
    <property type="component" value="Plasmid 1"/>
</dbReference>
<dbReference type="HOGENOM" id="CLU_1979185_0_0_5"/>
<dbReference type="Pfam" id="PF21834">
    <property type="entry name" value="DUF6894"/>
    <property type="match status" value="1"/>
</dbReference>
<dbReference type="InterPro" id="IPR054189">
    <property type="entry name" value="DUF6894"/>
</dbReference>
<keyword evidence="2" id="KW-0614">Plasmid</keyword>
<evidence type="ECO:0000313" key="2">
    <source>
        <dbReference type="EMBL" id="ABE64828.1"/>
    </source>
</evidence>
<organism evidence="2 3">
    <name type="scientific">Nitrobacter hamburgensis (strain DSM 10229 / NCIMB 13809 / X14)</name>
    <dbReference type="NCBI Taxonomy" id="323097"/>
    <lineage>
        <taxon>Bacteria</taxon>
        <taxon>Pseudomonadati</taxon>
        <taxon>Pseudomonadota</taxon>
        <taxon>Alphaproteobacteria</taxon>
        <taxon>Hyphomicrobiales</taxon>
        <taxon>Nitrobacteraceae</taxon>
        <taxon>Nitrobacter</taxon>
    </lineage>
</organism>
<accession>Q1QG19</accession>
<proteinExistence type="predicted"/>
<geneLocation type="plasmid" evidence="3">
    <name>pNITHX1</name>
</geneLocation>
<sequence>MRWRPARRSPRGRAVAGYYGDMFRVTMWTHQSTLPRSGRRCALFKFESNSTTSGAMPRYYFHVVGPADLRDRFGLIRCDDAAAIAWAQNVADALQKRHASASVVVIMHEDGREIARIPAPHALEPLG</sequence>
<gene>
    <name evidence="2" type="ordered locus">Nham_4206</name>
</gene>
<dbReference type="EMBL" id="CP000320">
    <property type="protein sequence ID" value="ABE64828.1"/>
    <property type="molecule type" value="Genomic_DNA"/>
</dbReference>
<protein>
    <recommendedName>
        <fullName evidence="1">DUF6894 domain-containing protein</fullName>
    </recommendedName>
</protein>
<dbReference type="AlphaFoldDB" id="Q1QG19"/>
<name>Q1QG19_NITHX</name>
<reference evidence="3" key="1">
    <citation type="submission" date="2006-03" db="EMBL/GenBank/DDBJ databases">
        <title>Complete sequence of plasmid 1 of Nitrobacter hamburgensis X14.</title>
        <authorList>
            <consortium name="US DOE Joint Genome Institute"/>
            <person name="Copeland A."/>
            <person name="Lucas S."/>
            <person name="Lapidus A."/>
            <person name="Barry K."/>
            <person name="Detter J.C."/>
            <person name="Glavina del Rio T."/>
            <person name="Hammon N."/>
            <person name="Israni S."/>
            <person name="Dalin E."/>
            <person name="Tice H."/>
            <person name="Pitluck S."/>
            <person name="Chain P."/>
            <person name="Malfatti S."/>
            <person name="Shin M."/>
            <person name="Vergez L."/>
            <person name="Schmutz J."/>
            <person name="Larimer F."/>
            <person name="Land M."/>
            <person name="Hauser L."/>
            <person name="Kyrpides N."/>
            <person name="Ivanova N."/>
            <person name="Ward B."/>
            <person name="Arp D."/>
            <person name="Klotz M."/>
            <person name="Stein L."/>
            <person name="O'Mullan G."/>
            <person name="Starkenburg S."/>
            <person name="Sayavedra L."/>
            <person name="Poret-Peterson A.T."/>
            <person name="Gentry M.E."/>
            <person name="Bruce D."/>
            <person name="Richardson P."/>
        </authorList>
    </citation>
    <scope>NUCLEOTIDE SEQUENCE [LARGE SCALE GENOMIC DNA]</scope>
    <source>
        <strain evidence="3">DSM 10229 / NCIMB 13809 / X14</strain>
        <plasmid evidence="3">Plasmid pNITHX1</plasmid>
    </source>
</reference>
<keyword evidence="3" id="KW-1185">Reference proteome</keyword>
<evidence type="ECO:0000259" key="1">
    <source>
        <dbReference type="Pfam" id="PF21834"/>
    </source>
</evidence>